<accession>A0A0F9AM24</accession>
<comment type="caution">
    <text evidence="1">The sequence shown here is derived from an EMBL/GenBank/DDBJ whole genome shotgun (WGS) entry which is preliminary data.</text>
</comment>
<dbReference type="EMBL" id="LAZR01045249">
    <property type="protein sequence ID" value="KKK99335.1"/>
    <property type="molecule type" value="Genomic_DNA"/>
</dbReference>
<name>A0A0F9AM24_9ZZZZ</name>
<feature type="non-terminal residue" evidence="1">
    <location>
        <position position="1"/>
    </location>
</feature>
<gene>
    <name evidence="1" type="ORF">LCGC14_2633800</name>
</gene>
<evidence type="ECO:0000313" key="1">
    <source>
        <dbReference type="EMBL" id="KKK99335.1"/>
    </source>
</evidence>
<dbReference type="AlphaFoldDB" id="A0A0F9AM24"/>
<protein>
    <submittedName>
        <fullName evidence="1">Uncharacterized protein</fullName>
    </submittedName>
</protein>
<proteinExistence type="predicted"/>
<sequence>HGFTKSAIAIPNQRGLGCNRGGNPRGLYGREDVSEMHYVKPFTVADIPCGGLSGDCTTITEDVTCKRCLKWLDGQEVLRATRDTREKS</sequence>
<reference evidence="1" key="1">
    <citation type="journal article" date="2015" name="Nature">
        <title>Complex archaea that bridge the gap between prokaryotes and eukaryotes.</title>
        <authorList>
            <person name="Spang A."/>
            <person name="Saw J.H."/>
            <person name="Jorgensen S.L."/>
            <person name="Zaremba-Niedzwiedzka K."/>
            <person name="Martijn J."/>
            <person name="Lind A.E."/>
            <person name="van Eijk R."/>
            <person name="Schleper C."/>
            <person name="Guy L."/>
            <person name="Ettema T.J."/>
        </authorList>
    </citation>
    <scope>NUCLEOTIDE SEQUENCE</scope>
</reference>
<organism evidence="1">
    <name type="scientific">marine sediment metagenome</name>
    <dbReference type="NCBI Taxonomy" id="412755"/>
    <lineage>
        <taxon>unclassified sequences</taxon>
        <taxon>metagenomes</taxon>
        <taxon>ecological metagenomes</taxon>
    </lineage>
</organism>